<dbReference type="SUPFAM" id="SSF63748">
    <property type="entry name" value="Tudor/PWWP/MBT"/>
    <property type="match status" value="1"/>
</dbReference>
<evidence type="ECO:0000313" key="4">
    <source>
        <dbReference type="Proteomes" id="UP001158576"/>
    </source>
</evidence>
<feature type="compositionally biased region" description="Polar residues" evidence="1">
    <location>
        <begin position="509"/>
        <end position="521"/>
    </location>
</feature>
<dbReference type="EMBL" id="OU015568">
    <property type="protein sequence ID" value="CAG5089042.1"/>
    <property type="molecule type" value="Genomic_DNA"/>
</dbReference>
<protein>
    <submittedName>
        <fullName evidence="3">Oidioi.mRNA.OKI2018_I69.PAR.g12064.t1.cds</fullName>
    </submittedName>
</protein>
<evidence type="ECO:0000256" key="1">
    <source>
        <dbReference type="SAM" id="MobiDB-lite"/>
    </source>
</evidence>
<keyword evidence="4" id="KW-1185">Reference proteome</keyword>
<accession>A0ABN7RYI6</accession>
<organism evidence="3 4">
    <name type="scientific">Oikopleura dioica</name>
    <name type="common">Tunicate</name>
    <dbReference type="NCBI Taxonomy" id="34765"/>
    <lineage>
        <taxon>Eukaryota</taxon>
        <taxon>Metazoa</taxon>
        <taxon>Chordata</taxon>
        <taxon>Tunicata</taxon>
        <taxon>Appendicularia</taxon>
        <taxon>Copelata</taxon>
        <taxon>Oikopleuridae</taxon>
        <taxon>Oikopleura</taxon>
    </lineage>
</organism>
<dbReference type="Proteomes" id="UP001158576">
    <property type="component" value="Chromosome PAR"/>
</dbReference>
<dbReference type="InterPro" id="IPR035437">
    <property type="entry name" value="SNase_OB-fold_sf"/>
</dbReference>
<proteinExistence type="predicted"/>
<feature type="compositionally biased region" description="Basic and acidic residues" evidence="1">
    <location>
        <begin position="497"/>
        <end position="508"/>
    </location>
</feature>
<feature type="compositionally biased region" description="Low complexity" evidence="1">
    <location>
        <begin position="448"/>
        <end position="462"/>
    </location>
</feature>
<dbReference type="Pfam" id="PF00567">
    <property type="entry name" value="TUDOR"/>
    <property type="match status" value="1"/>
</dbReference>
<feature type="compositionally biased region" description="Low complexity" evidence="1">
    <location>
        <begin position="477"/>
        <end position="490"/>
    </location>
</feature>
<name>A0ABN7RYI6_OIKDI</name>
<feature type="domain" description="Tudor" evidence="2">
    <location>
        <begin position="612"/>
        <end position="720"/>
    </location>
</feature>
<reference evidence="3 4" key="1">
    <citation type="submission" date="2021-04" db="EMBL/GenBank/DDBJ databases">
        <authorList>
            <person name="Bliznina A."/>
        </authorList>
    </citation>
    <scope>NUCLEOTIDE SEQUENCE [LARGE SCALE GENOMIC DNA]</scope>
</reference>
<dbReference type="Gene3D" id="2.40.50.90">
    <property type="match status" value="1"/>
</dbReference>
<feature type="region of interest" description="Disordered" evidence="1">
    <location>
        <begin position="388"/>
        <end position="425"/>
    </location>
</feature>
<feature type="compositionally biased region" description="Low complexity" evidence="1">
    <location>
        <begin position="540"/>
        <end position="552"/>
    </location>
</feature>
<gene>
    <name evidence="3" type="ORF">OKIOD_LOCUS3622</name>
</gene>
<feature type="region of interest" description="Disordered" evidence="1">
    <location>
        <begin position="444"/>
        <end position="552"/>
    </location>
</feature>
<dbReference type="InterPro" id="IPR002999">
    <property type="entry name" value="Tudor"/>
</dbReference>
<sequence length="823" mass="92631">MTGSRNRDDFFADYQGSHTSNYRGNHREYFEEVSSSENAFDCQDGTQVALFNIPKMHGEGDIERLLNNICNEVDGTLLSLRIKPDRKSSNSNFAYATFNSPEVAARVEKMINSNRGPYRHFNNESRPMFLGGPGPGGRDYGGISAKVHIPKSARVAYRRTNFFDGANQNDYQNPRYNGFQNRCHHTDTQSSMHPNAKGGFTAEIIPESVSLPFFTVVKNSFHQSDFKLESLTQLQLTPQMRNSTCIYLLESEKDEKVIPQLATIRVPNESPFGYSEIELITGEIRKVFNKKLYRAPGNSEIVKCKIYEPEKFNSESDQNLCRSIFNMYLDEKNQNLNGYSCFIIPFDSGEPQMVQLYKKHPENNMTHFSKILEELNFLESDSPSIRSQNESFKFKSPSKVREFVPGESGHSVRRNYPSQSPMNLQRAPSIPGVIFKQPANGPLVLQRSASSPSPSKNSPSKPSTDREDLSAVPKTTSSSNSSNSSSEVSSLIFELEEASKIDTQKNETEQNISRSTAPFESQKQHAAGQKQEKRVPSPASDNLSVTSSSVNSKLSEISLNAPEIVKDTERQVFDENQSVMSGNTQHTAASGCSSISCSSSPTNIIYNLPWPNDDLMTVKITRYDPSGSFIWGQDVDSSVELWSLEKALLDKIDHIRPIGTVKVGSFVTAIYDEKVYRGVYLGDEDKLHRVYFIDYGHIQLVDVISLNRPREFWELPAQGIPFIIGDYIPGDDERIDHDAMFRFLETSEGKTCWIQIPDENFCAPEFPRADSLEMRVLAIAFGDKDKSAESLKTLECVPRAYIDVPYERVPWTESSNSPSETEP</sequence>
<evidence type="ECO:0000313" key="3">
    <source>
        <dbReference type="EMBL" id="CAG5089042.1"/>
    </source>
</evidence>
<evidence type="ECO:0000259" key="2">
    <source>
        <dbReference type="Pfam" id="PF00567"/>
    </source>
</evidence>
<dbReference type="Gene3D" id="2.30.30.140">
    <property type="match status" value="1"/>
</dbReference>